<evidence type="ECO:0000313" key="3">
    <source>
        <dbReference type="Proteomes" id="UP000283077"/>
    </source>
</evidence>
<dbReference type="PANTHER" id="PTHR33990">
    <property type="entry name" value="PROTEIN YJDN-RELATED"/>
    <property type="match status" value="1"/>
</dbReference>
<keyword evidence="3" id="KW-1185">Reference proteome</keyword>
<dbReference type="AlphaFoldDB" id="A0A437QM55"/>
<organism evidence="2 3">
    <name type="scientific">Rheinheimera riviphila</name>
    <dbReference type="NCBI Taxonomy" id="1834037"/>
    <lineage>
        <taxon>Bacteria</taxon>
        <taxon>Pseudomonadati</taxon>
        <taxon>Pseudomonadota</taxon>
        <taxon>Gammaproteobacteria</taxon>
        <taxon>Chromatiales</taxon>
        <taxon>Chromatiaceae</taxon>
        <taxon>Rheinheimera</taxon>
    </lineage>
</organism>
<gene>
    <name evidence="2" type="ORF">EOE67_13400</name>
</gene>
<dbReference type="Pfam" id="PF00903">
    <property type="entry name" value="Glyoxalase"/>
    <property type="match status" value="1"/>
</dbReference>
<name>A0A437QM55_9GAMM</name>
<dbReference type="Proteomes" id="UP000283077">
    <property type="component" value="Unassembled WGS sequence"/>
</dbReference>
<comment type="caution">
    <text evidence="2">The sequence shown here is derived from an EMBL/GenBank/DDBJ whole genome shotgun (WGS) entry which is preliminary data.</text>
</comment>
<dbReference type="InterPro" id="IPR004360">
    <property type="entry name" value="Glyas_Fos-R_dOase_dom"/>
</dbReference>
<evidence type="ECO:0000259" key="1">
    <source>
        <dbReference type="Pfam" id="PF00903"/>
    </source>
</evidence>
<evidence type="ECO:0000313" key="2">
    <source>
        <dbReference type="EMBL" id="RVU35585.1"/>
    </source>
</evidence>
<proteinExistence type="predicted"/>
<reference evidence="2 3" key="1">
    <citation type="submission" date="2019-01" db="EMBL/GenBank/DDBJ databases">
        <authorList>
            <person name="Chen W.-M."/>
        </authorList>
    </citation>
    <scope>NUCLEOTIDE SEQUENCE [LARGE SCALE GENOMIC DNA]</scope>
    <source>
        <strain evidence="2 3">KYPC3</strain>
    </source>
</reference>
<dbReference type="RefSeq" id="WP_127699740.1">
    <property type="nucleotide sequence ID" value="NZ_SACS01000014.1"/>
</dbReference>
<accession>A0A437QM55</accession>
<dbReference type="EMBL" id="SACS01000014">
    <property type="protein sequence ID" value="RVU35585.1"/>
    <property type="molecule type" value="Genomic_DNA"/>
</dbReference>
<sequence>MQLSVYALFDGQCHSAMSFYQQVFGGELSLIKVKDSPMQPMFPEALQEQVLNARLTSAEVDISASDWLHPTEQPTPGNMLCLYLRGGSVSRTREVFALLSAQATVTDPLTEQPFGLYGALNDNFGVRWMFHASVVYTQNH</sequence>
<feature type="domain" description="Glyoxalase/fosfomycin resistance/dioxygenase" evidence="1">
    <location>
        <begin position="4"/>
        <end position="130"/>
    </location>
</feature>
<dbReference type="OrthoDB" id="9795306at2"/>
<dbReference type="SUPFAM" id="SSF54593">
    <property type="entry name" value="Glyoxalase/Bleomycin resistance protein/Dihydroxybiphenyl dioxygenase"/>
    <property type="match status" value="1"/>
</dbReference>
<dbReference type="InterPro" id="IPR029068">
    <property type="entry name" value="Glyas_Bleomycin-R_OHBP_Dase"/>
</dbReference>
<dbReference type="Gene3D" id="3.10.180.10">
    <property type="entry name" value="2,3-Dihydroxybiphenyl 1,2-Dioxygenase, domain 1"/>
    <property type="match status" value="1"/>
</dbReference>
<dbReference type="PANTHER" id="PTHR33990:SF1">
    <property type="entry name" value="PROTEIN YJDN"/>
    <property type="match status" value="1"/>
</dbReference>
<protein>
    <submittedName>
        <fullName evidence="2">VOC family protein</fullName>
    </submittedName>
</protein>